<accession>A0A6A6AVT5</accession>
<evidence type="ECO:0000256" key="1">
    <source>
        <dbReference type="SAM" id="MobiDB-lite"/>
    </source>
</evidence>
<dbReference type="OrthoDB" id="3438274at2759"/>
<evidence type="ECO:0008006" key="5">
    <source>
        <dbReference type="Google" id="ProtNLM"/>
    </source>
</evidence>
<name>A0A6A6AVT5_9PEZI</name>
<feature type="region of interest" description="Disordered" evidence="1">
    <location>
        <begin position="214"/>
        <end position="236"/>
    </location>
</feature>
<keyword evidence="4" id="KW-1185">Reference proteome</keyword>
<evidence type="ECO:0000313" key="2">
    <source>
        <dbReference type="EMBL" id="KAF2136122.1"/>
    </source>
</evidence>
<evidence type="ECO:0000313" key="4">
    <source>
        <dbReference type="Proteomes" id="UP000799438"/>
    </source>
</evidence>
<protein>
    <recommendedName>
        <fullName evidence="5">Myb-like domain-containing protein</fullName>
    </recommendedName>
</protein>
<sequence>MVLRSSDDAHVMSKFVNFTQATPESISPTPEASMTRENRHAYKRLDTDTFNALDVETPRVNRRAHKHPEVDSINALDIEAPHENRRRQRLSLRRRNEPHMESDDGSDEYDNNRQNKSTMLARTKDAYPEVPDLGDGSDDTVTRRTLTGTGKRKRHMITVVDDDEEESDTSGGHRDPTPDPSPRRPGTGRLPPPSYNTTMGRHNREESALFMTPALDDSRTSSVTSAPSTLVKPKPKSYAAEMKERMLASGRGGFGISAGRKNSPAKNEENIMIKDLRQNERLSWDEIAKQLNERRVANGQQTGLTAASVYGRFVRNAPLIAEMNGENDFDVQDHMHLQEHRKRAKHAGPAVDRDPAERPMPIFSEEDDRKLCLAVQHVDNDRWNAIAAEFKKSGGFAITPYQAAKRFKMI</sequence>
<organism evidence="2 4">
    <name type="scientific">Aplosporella prunicola CBS 121167</name>
    <dbReference type="NCBI Taxonomy" id="1176127"/>
    <lineage>
        <taxon>Eukaryota</taxon>
        <taxon>Fungi</taxon>
        <taxon>Dikarya</taxon>
        <taxon>Ascomycota</taxon>
        <taxon>Pezizomycotina</taxon>
        <taxon>Dothideomycetes</taxon>
        <taxon>Dothideomycetes incertae sedis</taxon>
        <taxon>Botryosphaeriales</taxon>
        <taxon>Aplosporellaceae</taxon>
        <taxon>Aplosporella</taxon>
    </lineage>
</organism>
<reference evidence="2" key="1">
    <citation type="journal article" date="2020" name="Stud. Mycol.">
        <title>101 Dothideomycetes genomes: a test case for predicting lifestyles and emergence of pathogens.</title>
        <authorList>
            <person name="Haridas S."/>
            <person name="Albert R."/>
            <person name="Binder M."/>
            <person name="Bloem J."/>
            <person name="Labutti K."/>
            <person name="Salamov A."/>
            <person name="Andreopoulos B."/>
            <person name="Baker S."/>
            <person name="Barry K."/>
            <person name="Bills G."/>
            <person name="Bluhm B."/>
            <person name="Cannon C."/>
            <person name="Castanera R."/>
            <person name="Culley D."/>
            <person name="Daum C."/>
            <person name="Ezra D."/>
            <person name="Gonzalez J."/>
            <person name="Henrissat B."/>
            <person name="Kuo A."/>
            <person name="Liang C."/>
            <person name="Lipzen A."/>
            <person name="Lutzoni F."/>
            <person name="Magnuson J."/>
            <person name="Mondo S."/>
            <person name="Nolan M."/>
            <person name="Ohm R."/>
            <person name="Pangilinan J."/>
            <person name="Park H.-J."/>
            <person name="Ramirez L."/>
            <person name="Alfaro M."/>
            <person name="Sun H."/>
            <person name="Tritt A."/>
            <person name="Yoshinaga Y."/>
            <person name="Zwiers L.-H."/>
            <person name="Turgeon B."/>
            <person name="Goodwin S."/>
            <person name="Spatafora J."/>
            <person name="Crous P."/>
            <person name="Grigoriev I."/>
        </authorList>
    </citation>
    <scope>NUCLEOTIDE SEQUENCE</scope>
    <source>
        <strain evidence="2">CBS 121167</strain>
    </source>
</reference>
<dbReference type="EMBL" id="ML995512">
    <property type="protein sequence ID" value="KAF2136804.1"/>
    <property type="molecule type" value="Genomic_DNA"/>
</dbReference>
<dbReference type="AlphaFoldDB" id="A0A6A6AVT5"/>
<proteinExistence type="predicted"/>
<gene>
    <name evidence="3" type="ORF">K452DRAFT_342059</name>
    <name evidence="2" type="ORF">K452DRAFT_344971</name>
</gene>
<dbReference type="RefSeq" id="XP_033392522.1">
    <property type="nucleotide sequence ID" value="XM_033545392.1"/>
</dbReference>
<dbReference type="Proteomes" id="UP000799438">
    <property type="component" value="Unassembled WGS sequence"/>
</dbReference>
<dbReference type="GeneID" id="54302898"/>
<feature type="compositionally biased region" description="Basic residues" evidence="1">
    <location>
        <begin position="84"/>
        <end position="93"/>
    </location>
</feature>
<feature type="region of interest" description="Disordered" evidence="1">
    <location>
        <begin position="57"/>
        <end position="200"/>
    </location>
</feature>
<evidence type="ECO:0000313" key="3">
    <source>
        <dbReference type="EMBL" id="KAF2136804.1"/>
    </source>
</evidence>
<dbReference type="EMBL" id="ML995533">
    <property type="protein sequence ID" value="KAF2136122.1"/>
    <property type="molecule type" value="Genomic_DNA"/>
</dbReference>